<reference evidence="2 3" key="1">
    <citation type="submission" date="2018-11" db="EMBL/GenBank/DDBJ databases">
        <title>Mesobaculum littorinae gen. nov., sp. nov., isolated from Littorina scabra that represents a novel genus of the order Rhodobacteraceae.</title>
        <authorList>
            <person name="Li F."/>
        </authorList>
    </citation>
    <scope>NUCLEOTIDE SEQUENCE [LARGE SCALE GENOMIC DNA]</scope>
    <source>
        <strain evidence="2 3">M0103</strain>
    </source>
</reference>
<keyword evidence="3" id="KW-1185">Reference proteome</keyword>
<dbReference type="EMBL" id="RQXX01000003">
    <property type="protein sequence ID" value="RVV98204.1"/>
    <property type="molecule type" value="Genomic_DNA"/>
</dbReference>
<dbReference type="Gene3D" id="3.40.50.12500">
    <property type="match status" value="1"/>
</dbReference>
<name>A0A438AHR4_9RHOB</name>
<evidence type="ECO:0000256" key="1">
    <source>
        <dbReference type="ARBA" id="ARBA00038414"/>
    </source>
</evidence>
<organism evidence="2 3">
    <name type="scientific">Mesobaculum littorinae</name>
    <dbReference type="NCBI Taxonomy" id="2486419"/>
    <lineage>
        <taxon>Bacteria</taxon>
        <taxon>Pseudomonadati</taxon>
        <taxon>Pseudomonadota</taxon>
        <taxon>Alphaproteobacteria</taxon>
        <taxon>Rhodobacterales</taxon>
        <taxon>Roseobacteraceae</taxon>
        <taxon>Mesobaculum</taxon>
    </lineage>
</organism>
<evidence type="ECO:0000313" key="3">
    <source>
        <dbReference type="Proteomes" id="UP000285908"/>
    </source>
</evidence>
<sequence>MRIHVANPNGTEAMTATIATAARAAAAPGTEIVATTATGAPASIEGPLDGAHATPFLLDRIAGTQADAHVIACFDDTALDAARALVRAPVVGIGEAACLLATQLADSFCVVTSAAISVPVLEANLRRTGLIARCAGVRAAGVPVLEIGGHAAGAEDPVAEAVRRAARDHPGAALVLGCGGMAALAGDLSRELGRPVIDGVAAAVVLAEGLARLGHRTLRLA</sequence>
<dbReference type="AlphaFoldDB" id="A0A438AHR4"/>
<dbReference type="InterPro" id="IPR052186">
    <property type="entry name" value="Hydantoin_racemase-like"/>
</dbReference>
<dbReference type="Proteomes" id="UP000285908">
    <property type="component" value="Unassembled WGS sequence"/>
</dbReference>
<dbReference type="RefSeq" id="WP_127906868.1">
    <property type="nucleotide sequence ID" value="NZ_RQXX01000003.1"/>
</dbReference>
<evidence type="ECO:0000313" key="2">
    <source>
        <dbReference type="EMBL" id="RVV98204.1"/>
    </source>
</evidence>
<accession>A0A438AHR4</accession>
<dbReference type="PANTHER" id="PTHR28047:SF5">
    <property type="entry name" value="PROTEIN DCG1"/>
    <property type="match status" value="1"/>
</dbReference>
<gene>
    <name evidence="2" type="ORF">EKE94_09295</name>
</gene>
<dbReference type="OrthoDB" id="9791723at2"/>
<protein>
    <submittedName>
        <fullName evidence="2">Aspartate/glutamate racemase family protein</fullName>
    </submittedName>
</protein>
<dbReference type="InterPro" id="IPR053714">
    <property type="entry name" value="Iso_Racemase_Enz_sf"/>
</dbReference>
<comment type="caution">
    <text evidence="2">The sequence shown here is derived from an EMBL/GenBank/DDBJ whole genome shotgun (WGS) entry which is preliminary data.</text>
</comment>
<comment type="similarity">
    <text evidence="1">Belongs to the HyuE racemase family.</text>
</comment>
<dbReference type="GO" id="GO:0047661">
    <property type="term" value="F:amino-acid racemase activity"/>
    <property type="evidence" value="ECO:0007669"/>
    <property type="project" value="InterPro"/>
</dbReference>
<dbReference type="PANTHER" id="PTHR28047">
    <property type="entry name" value="PROTEIN DCG1"/>
    <property type="match status" value="1"/>
</dbReference>
<dbReference type="InterPro" id="IPR015942">
    <property type="entry name" value="Asp/Glu/hydantoin_racemase"/>
</dbReference>
<dbReference type="Pfam" id="PF01177">
    <property type="entry name" value="Asp_Glu_race"/>
    <property type="match status" value="1"/>
</dbReference>
<proteinExistence type="inferred from homology"/>